<gene>
    <name evidence="2" type="ORF">GSPATT00010204001</name>
</gene>
<dbReference type="GO" id="GO:0010468">
    <property type="term" value="P:regulation of gene expression"/>
    <property type="evidence" value="ECO:0000318"/>
    <property type="project" value="GO_Central"/>
</dbReference>
<name>A0CT54_PARTE</name>
<evidence type="ECO:0000313" key="2">
    <source>
        <dbReference type="EMBL" id="CAK73971.1"/>
    </source>
</evidence>
<sequence length="608" mass="70503">MNYANPFSLSSHGSFLSPKENPSFLTSFLSQNQSIRSVQSIPTKMSFISHQKNPKKSDLVSPRSKIVTLHEDRKIQKKNVERVKYVSEHSTTPYLYISKKQPQIRIPILPKLTPEPKIEVQRMPYINIMTEPTAAIEEHSDEGRTNGEKSVDDKQLILNKSHNLLHASDITQNQEDLLSISKLSLKSRFKSAVQKSFRTPPRKSLFNLLISNEFNTYHEKERKSIQIKFEPGNQVLASKLIQMKKDANRKQCIKTKDINRQSRFINVEQFSVSTKAFQRKINLIHGTNSRNMLQLESFSLLPKSQRKSASFVSKLHTNLQLGISDKVNEKNEELQFNQKDIKESERVQINLTVTFENVDKAVYQFNKPKHIYHKNILFNEEISQLQNISPKLTPRILPISQLSSSNHLQLASTKKLDYNSTLVNVKTKRQSRLSVQQGVTQDDVSKLEQQNEFNKPGLYVRVYYQNKLYKLIQKSNYTRDNLEEIEQNFRSNFASPNSNLLMNTAFTMMSTIEQGMRQRKVTNESLTEKIQFLGLRLSKYEIESEELIFDYENETSNDNTESSDDSESDVSLDKLLESPLNPITRTIIKKQKDFQTKKIYQRNIKLAK</sequence>
<dbReference type="Proteomes" id="UP000000600">
    <property type="component" value="Unassembled WGS sequence"/>
</dbReference>
<dbReference type="AlphaFoldDB" id="A0CT54"/>
<dbReference type="RefSeq" id="XP_001441368.1">
    <property type="nucleotide sequence ID" value="XM_001441331.1"/>
</dbReference>
<evidence type="ECO:0000313" key="3">
    <source>
        <dbReference type="Proteomes" id="UP000000600"/>
    </source>
</evidence>
<dbReference type="HOGENOM" id="CLU_449378_0_0_1"/>
<dbReference type="InParanoid" id="A0CT54"/>
<accession>A0CT54</accession>
<dbReference type="GeneID" id="5027153"/>
<organism evidence="2 3">
    <name type="scientific">Paramecium tetraurelia</name>
    <dbReference type="NCBI Taxonomy" id="5888"/>
    <lineage>
        <taxon>Eukaryota</taxon>
        <taxon>Sar</taxon>
        <taxon>Alveolata</taxon>
        <taxon>Ciliophora</taxon>
        <taxon>Intramacronucleata</taxon>
        <taxon>Oligohymenophorea</taxon>
        <taxon>Peniculida</taxon>
        <taxon>Parameciidae</taxon>
        <taxon>Paramecium</taxon>
    </lineage>
</organism>
<dbReference type="EMBL" id="CT868174">
    <property type="protein sequence ID" value="CAK73971.1"/>
    <property type="molecule type" value="Genomic_DNA"/>
</dbReference>
<proteinExistence type="predicted"/>
<reference evidence="2 3" key="1">
    <citation type="journal article" date="2006" name="Nature">
        <title>Global trends of whole-genome duplications revealed by the ciliate Paramecium tetraurelia.</title>
        <authorList>
            <consortium name="Genoscope"/>
            <person name="Aury J.-M."/>
            <person name="Jaillon O."/>
            <person name="Duret L."/>
            <person name="Noel B."/>
            <person name="Jubin C."/>
            <person name="Porcel B.M."/>
            <person name="Segurens B."/>
            <person name="Daubin V."/>
            <person name="Anthouard V."/>
            <person name="Aiach N."/>
            <person name="Arnaiz O."/>
            <person name="Billaut A."/>
            <person name="Beisson J."/>
            <person name="Blanc I."/>
            <person name="Bouhouche K."/>
            <person name="Camara F."/>
            <person name="Duharcourt S."/>
            <person name="Guigo R."/>
            <person name="Gogendeau D."/>
            <person name="Katinka M."/>
            <person name="Keller A.-M."/>
            <person name="Kissmehl R."/>
            <person name="Klotz C."/>
            <person name="Koll F."/>
            <person name="Le Moue A."/>
            <person name="Lepere C."/>
            <person name="Malinsky S."/>
            <person name="Nowacki M."/>
            <person name="Nowak J.K."/>
            <person name="Plattner H."/>
            <person name="Poulain J."/>
            <person name="Ruiz F."/>
            <person name="Serrano V."/>
            <person name="Zagulski M."/>
            <person name="Dessen P."/>
            <person name="Betermier M."/>
            <person name="Weissenbach J."/>
            <person name="Scarpelli C."/>
            <person name="Schachter V."/>
            <person name="Sperling L."/>
            <person name="Meyer E."/>
            <person name="Cohen J."/>
            <person name="Wincker P."/>
        </authorList>
    </citation>
    <scope>NUCLEOTIDE SEQUENCE [LARGE SCALE GENOMIC DNA]</scope>
    <source>
        <strain evidence="2 3">Stock d4-2</strain>
    </source>
</reference>
<dbReference type="KEGG" id="ptm:GSPATT00010204001"/>
<feature type="region of interest" description="Disordered" evidence="1">
    <location>
        <begin position="552"/>
        <end position="571"/>
    </location>
</feature>
<feature type="compositionally biased region" description="Acidic residues" evidence="1">
    <location>
        <begin position="552"/>
        <end position="570"/>
    </location>
</feature>
<keyword evidence="3" id="KW-1185">Reference proteome</keyword>
<evidence type="ECO:0000256" key="1">
    <source>
        <dbReference type="SAM" id="MobiDB-lite"/>
    </source>
</evidence>
<dbReference type="GO" id="GO:0005634">
    <property type="term" value="C:nucleus"/>
    <property type="evidence" value="ECO:0000318"/>
    <property type="project" value="GO_Central"/>
</dbReference>
<protein>
    <submittedName>
        <fullName evidence="2">Uncharacterized protein</fullName>
    </submittedName>
</protein>